<sequence length="166" mass="17914">MSDLAKKAGIARITYPTAVINGEHVHASFDKIGRQLIQPFCMREMIATSVCTIALNDSTHAGDPDNETTLIAGDAANFLDAYYIYGSNASNNAVRIVLRTGHLGTDIMEIDIAANGVSIIQPPLPYPQSERDQSWYVDWGVNANIADVNDVTNTAVVVGGFFIRNG</sequence>
<reference evidence="2" key="1">
    <citation type="submission" date="2020-03" db="EMBL/GenBank/DDBJ databases">
        <title>The deep terrestrial virosphere.</title>
        <authorList>
            <person name="Holmfeldt K."/>
            <person name="Nilsson E."/>
            <person name="Simone D."/>
            <person name="Lopez-Fernandez M."/>
            <person name="Wu X."/>
            <person name="de Brujin I."/>
            <person name="Lundin D."/>
            <person name="Andersson A."/>
            <person name="Bertilsson S."/>
            <person name="Dopson M."/>
        </authorList>
    </citation>
    <scope>NUCLEOTIDE SEQUENCE</scope>
    <source>
        <strain evidence="1">MM415A02725</strain>
        <strain evidence="2">MM415B03518</strain>
    </source>
</reference>
<evidence type="ECO:0000313" key="2">
    <source>
        <dbReference type="EMBL" id="QJA90906.1"/>
    </source>
</evidence>
<dbReference type="AlphaFoldDB" id="A0A6M3L7T7"/>
<protein>
    <submittedName>
        <fullName evidence="2">Uncharacterized protein</fullName>
    </submittedName>
</protein>
<dbReference type="EMBL" id="MT141959">
    <property type="protein sequence ID" value="QJA72540.1"/>
    <property type="molecule type" value="Genomic_DNA"/>
</dbReference>
<name>A0A6M3L7T7_9ZZZZ</name>
<organism evidence="2">
    <name type="scientific">viral metagenome</name>
    <dbReference type="NCBI Taxonomy" id="1070528"/>
    <lineage>
        <taxon>unclassified sequences</taxon>
        <taxon>metagenomes</taxon>
        <taxon>organismal metagenomes</taxon>
    </lineage>
</organism>
<gene>
    <name evidence="1" type="ORF">MM415A02725_0008</name>
    <name evidence="2" type="ORF">MM415B03518_0003</name>
</gene>
<evidence type="ECO:0000313" key="1">
    <source>
        <dbReference type="EMBL" id="QJA72540.1"/>
    </source>
</evidence>
<accession>A0A6M3L7T7</accession>
<proteinExistence type="predicted"/>
<dbReference type="EMBL" id="MT142947">
    <property type="protein sequence ID" value="QJA90906.1"/>
    <property type="molecule type" value="Genomic_DNA"/>
</dbReference>